<keyword evidence="3" id="KW-1003">Cell membrane</keyword>
<evidence type="ECO:0000256" key="8">
    <source>
        <dbReference type="ARBA" id="ARBA00023136"/>
    </source>
</evidence>
<feature type="transmembrane region" description="Helical" evidence="10">
    <location>
        <begin position="37"/>
        <end position="56"/>
    </location>
</feature>
<dbReference type="EMBL" id="CP019645">
    <property type="protein sequence ID" value="AQQ59664.1"/>
    <property type="molecule type" value="Genomic_DNA"/>
</dbReference>
<dbReference type="GO" id="GO:0016410">
    <property type="term" value="F:N-acyltransferase activity"/>
    <property type="evidence" value="ECO:0007669"/>
    <property type="project" value="InterPro"/>
</dbReference>
<comment type="subcellular location">
    <subcellularLocation>
        <location evidence="1">Cell membrane</location>
        <topology evidence="1">Multi-pass membrane protein</topology>
    </subcellularLocation>
</comment>
<keyword evidence="6 10" id="KW-0812">Transmembrane</keyword>
<evidence type="ECO:0000256" key="7">
    <source>
        <dbReference type="ARBA" id="ARBA00022989"/>
    </source>
</evidence>
<comment type="similarity">
    <text evidence="2">Belongs to the CN hydrolase family. Apolipoprotein N-acyltransferase subfamily.</text>
</comment>
<gene>
    <name evidence="12" type="ORF">XJ32_05680</name>
</gene>
<feature type="transmembrane region" description="Helical" evidence="10">
    <location>
        <begin position="117"/>
        <end position="140"/>
    </location>
</feature>
<keyword evidence="5" id="KW-0808">Transferase</keyword>
<evidence type="ECO:0000256" key="2">
    <source>
        <dbReference type="ARBA" id="ARBA00010065"/>
    </source>
</evidence>
<evidence type="ECO:0000256" key="1">
    <source>
        <dbReference type="ARBA" id="ARBA00004651"/>
    </source>
</evidence>
<dbReference type="InterPro" id="IPR004563">
    <property type="entry name" value="Apolipo_AcylTrfase"/>
</dbReference>
<protein>
    <recommendedName>
        <fullName evidence="11">CN hydrolase domain-containing protein</fullName>
    </recommendedName>
</protein>
<evidence type="ECO:0000256" key="3">
    <source>
        <dbReference type="ARBA" id="ARBA00022475"/>
    </source>
</evidence>
<dbReference type="InterPro" id="IPR003010">
    <property type="entry name" value="C-N_Hydrolase"/>
</dbReference>
<dbReference type="AlphaFoldDB" id="A0A1Q2LGU4"/>
<keyword evidence="4" id="KW-0997">Cell inner membrane</keyword>
<sequence length="671" mass="77619">MTQNSQQHINNRFYNFLKTFFITCKTKHFLVLRHATTYLHTTSLLQVLFCYPFYIFSPLLLSRIMQGGVTQAIPTQTLKKQTRFKKILHKAMVGICFGFLFWLPFWCFILESILPPILYGIFCVFLVAFMLYICAILIRLKVESHNNTLSKKPLIHAKKYVVDTALPFFLVFIIFCVGIFSLLHKNTYIGVSLCYPLSIAIFLFMPRMYRFWFGFFVGIFGFYWMTLSFRFEGLSLLIPFIVICVGIIYGLFFWILLYFQNLVWRIIAMASLFILHPLDFNWLNIAYLSSYSVFEASLLSLLCVAFACYFIITKSALQLLAPLLLLMSLDYDMTRQDPKLQAKIIETQYKQDMRWEEENRESIIANNLEAIQQAIDEGYPLVILPETSFPLILNTQTELYHKLLDLSRHITIVTGAMRVQNMDFGKFLDSSHCDTNNTDLTQNLDFNACHVERSEISKSLKSSKDFSATAQNDNKQNLDSKTNSKTTYNKIDSINTHKKHSSLFTLDTLQQREKTLDSDSIESSYINTPTKDFGYYNSVYIFSKGHSLIADKNALVPFGETLPFNVILSPIFEEIFGDSFGFNKGDEIISFITQGLHVAIANCYEGTMELPYNTGAKYILMLSNNAWFYPSTQHFMQQMIVKYYARSFQAFIYHSTNHTPKAIITPNNGRD</sequence>
<evidence type="ECO:0000259" key="11">
    <source>
        <dbReference type="PROSITE" id="PS50263"/>
    </source>
</evidence>
<feature type="transmembrane region" description="Helical" evidence="10">
    <location>
        <begin position="160"/>
        <end position="181"/>
    </location>
</feature>
<evidence type="ECO:0000256" key="9">
    <source>
        <dbReference type="ARBA" id="ARBA00023315"/>
    </source>
</evidence>
<dbReference type="Pfam" id="PF26365">
    <property type="entry name" value="ApoNAT_membrane"/>
    <property type="match status" value="1"/>
</dbReference>
<feature type="domain" description="CN hydrolase" evidence="11">
    <location>
        <begin position="345"/>
        <end position="671"/>
    </location>
</feature>
<dbReference type="InterPro" id="IPR036526">
    <property type="entry name" value="C-N_Hydrolase_sf"/>
</dbReference>
<dbReference type="GO" id="GO:0005886">
    <property type="term" value="C:plasma membrane"/>
    <property type="evidence" value="ECO:0007669"/>
    <property type="project" value="UniProtKB-SubCell"/>
</dbReference>
<dbReference type="Pfam" id="PF00795">
    <property type="entry name" value="CN_hydrolase"/>
    <property type="match status" value="1"/>
</dbReference>
<dbReference type="InterPro" id="IPR059109">
    <property type="entry name" value="Lnt_membrane_dom"/>
</dbReference>
<feature type="transmembrane region" description="Helical" evidence="10">
    <location>
        <begin position="299"/>
        <end position="326"/>
    </location>
</feature>
<dbReference type="GO" id="GO:0042158">
    <property type="term" value="P:lipoprotein biosynthetic process"/>
    <property type="evidence" value="ECO:0007669"/>
    <property type="project" value="InterPro"/>
</dbReference>
<dbReference type="Proteomes" id="UP000188298">
    <property type="component" value="Chromosome"/>
</dbReference>
<evidence type="ECO:0000256" key="4">
    <source>
        <dbReference type="ARBA" id="ARBA00022519"/>
    </source>
</evidence>
<feature type="transmembrane region" description="Helical" evidence="10">
    <location>
        <begin position="211"/>
        <end position="231"/>
    </location>
</feature>
<dbReference type="RefSeq" id="WP_077388629.1">
    <property type="nucleotide sequence ID" value="NZ_CP019645.1"/>
</dbReference>
<evidence type="ECO:0000313" key="12">
    <source>
        <dbReference type="EMBL" id="AQQ59664.1"/>
    </source>
</evidence>
<keyword evidence="7 10" id="KW-1133">Transmembrane helix</keyword>
<dbReference type="Gene3D" id="3.60.110.10">
    <property type="entry name" value="Carbon-nitrogen hydrolase"/>
    <property type="match status" value="1"/>
</dbReference>
<reference evidence="12 13" key="1">
    <citation type="submission" date="2017-02" db="EMBL/GenBank/DDBJ databases">
        <title>Whole genome sequencing of Helicobacter bilis strain AAQJH.</title>
        <authorList>
            <person name="Conlan S."/>
            <person name="Thomas P.J."/>
            <person name="Mullikin J."/>
            <person name="Palmore T.N."/>
            <person name="Frank K.M."/>
            <person name="Segre J.A."/>
        </authorList>
    </citation>
    <scope>NUCLEOTIDE SEQUENCE [LARGE SCALE GENOMIC DNA]</scope>
    <source>
        <strain evidence="12 13">AAQJH</strain>
    </source>
</reference>
<keyword evidence="8 10" id="KW-0472">Membrane</keyword>
<dbReference type="PROSITE" id="PS50263">
    <property type="entry name" value="CN_HYDROLASE"/>
    <property type="match status" value="1"/>
</dbReference>
<dbReference type="KEGG" id="hbl:XJ32_05680"/>
<dbReference type="PANTHER" id="PTHR38686:SF1">
    <property type="entry name" value="APOLIPOPROTEIN N-ACYLTRANSFERASE"/>
    <property type="match status" value="1"/>
</dbReference>
<name>A0A1Q2LGU4_9HELI</name>
<feature type="transmembrane region" description="Helical" evidence="10">
    <location>
        <begin position="87"/>
        <end position="105"/>
    </location>
</feature>
<organism evidence="12 13">
    <name type="scientific">Helicobacter bilis</name>
    <dbReference type="NCBI Taxonomy" id="37372"/>
    <lineage>
        <taxon>Bacteria</taxon>
        <taxon>Pseudomonadati</taxon>
        <taxon>Campylobacterota</taxon>
        <taxon>Epsilonproteobacteria</taxon>
        <taxon>Campylobacterales</taxon>
        <taxon>Helicobacteraceae</taxon>
        <taxon>Helicobacter</taxon>
    </lineage>
</organism>
<evidence type="ECO:0000313" key="13">
    <source>
        <dbReference type="Proteomes" id="UP000188298"/>
    </source>
</evidence>
<keyword evidence="9" id="KW-0012">Acyltransferase</keyword>
<accession>A0A1Q2LGU4</accession>
<evidence type="ECO:0000256" key="10">
    <source>
        <dbReference type="SAM" id="Phobius"/>
    </source>
</evidence>
<dbReference type="PANTHER" id="PTHR38686">
    <property type="entry name" value="APOLIPOPROTEIN N-ACYLTRANSFERASE"/>
    <property type="match status" value="1"/>
</dbReference>
<feature type="transmembrane region" description="Helical" evidence="10">
    <location>
        <begin position="237"/>
        <end position="259"/>
    </location>
</feature>
<feature type="transmembrane region" description="Helical" evidence="10">
    <location>
        <begin position="187"/>
        <end position="204"/>
    </location>
</feature>
<evidence type="ECO:0000256" key="5">
    <source>
        <dbReference type="ARBA" id="ARBA00022679"/>
    </source>
</evidence>
<evidence type="ECO:0000256" key="6">
    <source>
        <dbReference type="ARBA" id="ARBA00022692"/>
    </source>
</evidence>
<dbReference type="SUPFAM" id="SSF56317">
    <property type="entry name" value="Carbon-nitrogen hydrolase"/>
    <property type="match status" value="1"/>
</dbReference>
<proteinExistence type="inferred from homology"/>